<proteinExistence type="predicted"/>
<feature type="transmembrane region" description="Helical" evidence="1">
    <location>
        <begin position="84"/>
        <end position="114"/>
    </location>
</feature>
<keyword evidence="3" id="KW-1185">Reference proteome</keyword>
<name>A0A5B9MMV0_9BACT</name>
<organism evidence="2 3">
    <name type="scientific">Stieleria maiorica</name>
    <dbReference type="NCBI Taxonomy" id="2795974"/>
    <lineage>
        <taxon>Bacteria</taxon>
        <taxon>Pseudomonadati</taxon>
        <taxon>Planctomycetota</taxon>
        <taxon>Planctomycetia</taxon>
        <taxon>Pirellulales</taxon>
        <taxon>Pirellulaceae</taxon>
        <taxon>Stieleria</taxon>
    </lineage>
</organism>
<dbReference type="EMBL" id="CP036264">
    <property type="protein sequence ID" value="QEG00866.1"/>
    <property type="molecule type" value="Genomic_DNA"/>
</dbReference>
<evidence type="ECO:0000313" key="2">
    <source>
        <dbReference type="EMBL" id="QEG00866.1"/>
    </source>
</evidence>
<evidence type="ECO:0000313" key="3">
    <source>
        <dbReference type="Proteomes" id="UP000321353"/>
    </source>
</evidence>
<keyword evidence="1" id="KW-1133">Transmembrane helix</keyword>
<keyword evidence="1" id="KW-0812">Transmembrane</keyword>
<dbReference type="KEGG" id="smam:Mal15_49420"/>
<gene>
    <name evidence="2" type="ORF">Mal15_49420</name>
</gene>
<dbReference type="AlphaFoldDB" id="A0A5B9MMV0"/>
<reference evidence="2 3" key="1">
    <citation type="submission" date="2019-02" db="EMBL/GenBank/DDBJ databases">
        <title>Planctomycetal bacteria perform biofilm scaping via a novel small molecule.</title>
        <authorList>
            <person name="Jeske O."/>
            <person name="Boedeker C."/>
            <person name="Wiegand S."/>
            <person name="Breitling P."/>
            <person name="Kallscheuer N."/>
            <person name="Jogler M."/>
            <person name="Rohde M."/>
            <person name="Petersen J."/>
            <person name="Medema M.H."/>
            <person name="Surup F."/>
            <person name="Jogler C."/>
        </authorList>
    </citation>
    <scope>NUCLEOTIDE SEQUENCE [LARGE SCALE GENOMIC DNA]</scope>
    <source>
        <strain evidence="2 3">Mal15</strain>
    </source>
</reference>
<feature type="transmembrane region" description="Helical" evidence="1">
    <location>
        <begin position="159"/>
        <end position="180"/>
    </location>
</feature>
<keyword evidence="1" id="KW-0472">Membrane</keyword>
<feature type="transmembrane region" description="Helical" evidence="1">
    <location>
        <begin position="134"/>
        <end position="153"/>
    </location>
</feature>
<accession>A0A5B9MMV0</accession>
<sequence>MMHDSDGESPPLNPFAPTSHLGSEALDQAGLNSQTFSARRIIVSVIGAVTISGGLFAVLLSTIVVGTITLSRGLRDIDDDAGLFFAYAIPLSILGGVIAAGLVSIVLVPLCFLLRNSLAALQDQSWDRGSVFMFGRICGFLSGLVAAVFLGGFGLTGAVAGLIPGGFSAVVTPLLLWRVFRDPPRPDGRGSEPHLNI</sequence>
<protein>
    <submittedName>
        <fullName evidence="2">Uncharacterized protein</fullName>
    </submittedName>
</protein>
<feature type="transmembrane region" description="Helical" evidence="1">
    <location>
        <begin position="41"/>
        <end position="64"/>
    </location>
</feature>
<dbReference type="Proteomes" id="UP000321353">
    <property type="component" value="Chromosome"/>
</dbReference>
<evidence type="ECO:0000256" key="1">
    <source>
        <dbReference type="SAM" id="Phobius"/>
    </source>
</evidence>